<name>A0A369JRA6_HYPMA</name>
<gene>
    <name evidence="1" type="ORF">Hypma_008398</name>
</gene>
<comment type="caution">
    <text evidence="1">The sequence shown here is derived from an EMBL/GenBank/DDBJ whole genome shotgun (WGS) entry which is preliminary data.</text>
</comment>
<accession>A0A369JRA6</accession>
<protein>
    <submittedName>
        <fullName evidence="1">Uncharacterized protein</fullName>
    </submittedName>
</protein>
<dbReference type="AlphaFoldDB" id="A0A369JRA6"/>
<organism evidence="1 2">
    <name type="scientific">Hypsizygus marmoreus</name>
    <name type="common">White beech mushroom</name>
    <name type="synonym">Agaricus marmoreus</name>
    <dbReference type="NCBI Taxonomy" id="39966"/>
    <lineage>
        <taxon>Eukaryota</taxon>
        <taxon>Fungi</taxon>
        <taxon>Dikarya</taxon>
        <taxon>Basidiomycota</taxon>
        <taxon>Agaricomycotina</taxon>
        <taxon>Agaricomycetes</taxon>
        <taxon>Agaricomycetidae</taxon>
        <taxon>Agaricales</taxon>
        <taxon>Tricholomatineae</taxon>
        <taxon>Lyophyllaceae</taxon>
        <taxon>Hypsizygus</taxon>
    </lineage>
</organism>
<evidence type="ECO:0000313" key="1">
    <source>
        <dbReference type="EMBL" id="RDB24358.1"/>
    </source>
</evidence>
<dbReference type="Proteomes" id="UP000076154">
    <property type="component" value="Unassembled WGS sequence"/>
</dbReference>
<dbReference type="InParanoid" id="A0A369JRA6"/>
<keyword evidence="2" id="KW-1185">Reference proteome</keyword>
<evidence type="ECO:0000313" key="2">
    <source>
        <dbReference type="Proteomes" id="UP000076154"/>
    </source>
</evidence>
<reference evidence="1" key="1">
    <citation type="submission" date="2018-04" db="EMBL/GenBank/DDBJ databases">
        <title>Whole genome sequencing of Hypsizygus marmoreus.</title>
        <authorList>
            <person name="Choi I.-G."/>
            <person name="Min B."/>
            <person name="Kim J.-G."/>
            <person name="Kim S."/>
            <person name="Oh Y.-L."/>
            <person name="Kong W.-S."/>
            <person name="Park H."/>
            <person name="Jeong J."/>
            <person name="Song E.-S."/>
        </authorList>
    </citation>
    <scope>NUCLEOTIDE SEQUENCE [LARGE SCALE GENOMIC DNA]</scope>
    <source>
        <strain evidence="1">51987-8</strain>
    </source>
</reference>
<proteinExistence type="predicted"/>
<sequence length="329" mass="37214">MFWTRLVVSVDFSSNPLSRAHRFHRLSGVPPVELFTLRKCSMNSFIHNLDFNECRRRDVIQEFLDKVDDGMIPEAPPYTTQWRSSISQPLPSLGGGWAEFCPRLSYDSLLAGITTVTFGVSTWSISLPLDLSLWITPSLFESWDFYFECRNLSLSATGGDQDLGKFTHCWHGQRLFTSERHDLKDRDLAMFAPNSPRLRDFTARNCSGFTLEGLKHMVQILNHALAENCKPSALRLLYSDGKPTPSSFDSPLALSFMGHYMYYVNRCFNHLIDFEVAPLKVALAARSLTAARLGQKVLHCTMITAESNSQESLPGDRDNSAWLENMGIT</sequence>
<dbReference type="EMBL" id="LUEZ02000044">
    <property type="protein sequence ID" value="RDB24358.1"/>
    <property type="molecule type" value="Genomic_DNA"/>
</dbReference>